<accession>A0A7X2LR54</accession>
<dbReference type="Proteomes" id="UP000446768">
    <property type="component" value="Unassembled WGS sequence"/>
</dbReference>
<evidence type="ECO:0000256" key="1">
    <source>
        <dbReference type="ARBA" id="ARBA00029447"/>
    </source>
</evidence>
<dbReference type="GO" id="GO:0004888">
    <property type="term" value="F:transmembrane signaling receptor activity"/>
    <property type="evidence" value="ECO:0007669"/>
    <property type="project" value="TreeGrafter"/>
</dbReference>
<keyword evidence="2" id="KW-0807">Transducer</keyword>
<name>A0A7X2LR54_9BURK</name>
<reference evidence="4 5" key="1">
    <citation type="submission" date="2019-11" db="EMBL/GenBank/DDBJ databases">
        <title>Novel species isolated from a subtropical stream in China.</title>
        <authorList>
            <person name="Lu H."/>
        </authorList>
    </citation>
    <scope>NUCLEOTIDE SEQUENCE [LARGE SCALE GENOMIC DNA]</scope>
    <source>
        <strain evidence="4 5">FT92W</strain>
    </source>
</reference>
<dbReference type="AlphaFoldDB" id="A0A7X2LR54"/>
<dbReference type="InterPro" id="IPR004089">
    <property type="entry name" value="MCPsignal_dom"/>
</dbReference>
<dbReference type="GO" id="GO:0006935">
    <property type="term" value="P:chemotaxis"/>
    <property type="evidence" value="ECO:0007669"/>
    <property type="project" value="TreeGrafter"/>
</dbReference>
<gene>
    <name evidence="4" type="ORF">GJ700_01735</name>
</gene>
<feature type="domain" description="Methyl-accepting transducer" evidence="3">
    <location>
        <begin position="133"/>
        <end position="355"/>
    </location>
</feature>
<dbReference type="PROSITE" id="PS50111">
    <property type="entry name" value="CHEMOTAXIS_TRANSDUC_2"/>
    <property type="match status" value="1"/>
</dbReference>
<dbReference type="GO" id="GO:0005886">
    <property type="term" value="C:plasma membrane"/>
    <property type="evidence" value="ECO:0007669"/>
    <property type="project" value="TreeGrafter"/>
</dbReference>
<evidence type="ECO:0000256" key="2">
    <source>
        <dbReference type="PROSITE-ProRule" id="PRU00284"/>
    </source>
</evidence>
<dbReference type="EMBL" id="WKJJ01000001">
    <property type="protein sequence ID" value="MRV70443.1"/>
    <property type="molecule type" value="Genomic_DNA"/>
</dbReference>
<evidence type="ECO:0000313" key="5">
    <source>
        <dbReference type="Proteomes" id="UP000446768"/>
    </source>
</evidence>
<dbReference type="SUPFAM" id="SSF58104">
    <property type="entry name" value="Methyl-accepting chemotaxis protein (MCP) signaling domain"/>
    <property type="match status" value="1"/>
</dbReference>
<dbReference type="GO" id="GO:0007165">
    <property type="term" value="P:signal transduction"/>
    <property type="evidence" value="ECO:0007669"/>
    <property type="project" value="UniProtKB-KW"/>
</dbReference>
<organism evidence="4 5">
    <name type="scientific">Pseudoduganella rivuli</name>
    <dbReference type="NCBI Taxonomy" id="2666085"/>
    <lineage>
        <taxon>Bacteria</taxon>
        <taxon>Pseudomonadati</taxon>
        <taxon>Pseudomonadota</taxon>
        <taxon>Betaproteobacteria</taxon>
        <taxon>Burkholderiales</taxon>
        <taxon>Oxalobacteraceae</taxon>
        <taxon>Telluria group</taxon>
        <taxon>Pseudoduganella</taxon>
    </lineage>
</organism>
<dbReference type="RefSeq" id="WP_154370915.1">
    <property type="nucleotide sequence ID" value="NZ_WKJJ01000001.1"/>
</dbReference>
<dbReference type="PANTHER" id="PTHR43531:SF7">
    <property type="entry name" value="AEROTAXIS RECEPTOR"/>
    <property type="match status" value="1"/>
</dbReference>
<dbReference type="PANTHER" id="PTHR43531">
    <property type="entry name" value="PROTEIN ICFG"/>
    <property type="match status" value="1"/>
</dbReference>
<dbReference type="Gene3D" id="1.10.287.950">
    <property type="entry name" value="Methyl-accepting chemotaxis protein"/>
    <property type="match status" value="1"/>
</dbReference>
<comment type="similarity">
    <text evidence="1">Belongs to the methyl-accepting chemotaxis (MCP) protein family.</text>
</comment>
<keyword evidence="5" id="KW-1185">Reference proteome</keyword>
<evidence type="ECO:0000313" key="4">
    <source>
        <dbReference type="EMBL" id="MRV70443.1"/>
    </source>
</evidence>
<protein>
    <recommendedName>
        <fullName evidence="3">Methyl-accepting transducer domain-containing protein</fullName>
    </recommendedName>
</protein>
<comment type="caution">
    <text evidence="4">The sequence shown here is derived from an EMBL/GenBank/DDBJ whole genome shotgun (WGS) entry which is preliminary data.</text>
</comment>
<evidence type="ECO:0000259" key="3">
    <source>
        <dbReference type="PROSITE" id="PS50111"/>
    </source>
</evidence>
<dbReference type="Pfam" id="PF00015">
    <property type="entry name" value="MCPsignal"/>
    <property type="match status" value="1"/>
</dbReference>
<proteinExistence type="inferred from homology"/>
<dbReference type="InterPro" id="IPR051310">
    <property type="entry name" value="MCP_chemotaxis"/>
</dbReference>
<dbReference type="SMART" id="SM00283">
    <property type="entry name" value="MA"/>
    <property type="match status" value="1"/>
</dbReference>
<sequence>MINQQSDARGVPGRGKLSGPLHFWQRLPLKPKLRLTFLLMAALHALPLVAPPQLLPAIHLVGMLACAVLGLTLYRSVIPPLDRALGDLGRFGVGDLRVPPEARHGGYRLVLLERAITACRANVQSAIRQIAASAQVVEQGASQLAAGNTDLRARTERQGRALERTAATVSSLARMVRTNEASAGAALALAQQARASANTGSNVVDQVVSTMLAIGNSTKDIASTVGIIDDIAFQTNLLALNAAVEAARAGEQGRGLAVVAAAVRELAQRSADAARETKRKIGAAGTSIAASSVLVAEAGKSMAAIRASADGVGAVVDEIVTASAAQSEGIAQVARTIQQLESVTRHNTDLVDGVAVSADAMAAQARSLAGLVQTFHI</sequence>